<proteinExistence type="predicted"/>
<gene>
    <name evidence="2" type="ORF">C0216_08175</name>
</gene>
<dbReference type="KEGG" id="sgz:C0216_08175"/>
<dbReference type="OrthoDB" id="4336220at2"/>
<sequence>MGSVKTALSAVWVSSRSLNGLTGMRLAHHRPIGRFPYNLHRNQELTVADVAFVVTMIAVFALVALIARGVAKL</sequence>
<keyword evidence="1" id="KW-1133">Transmembrane helix</keyword>
<accession>A0A344TXS4</accession>
<dbReference type="EMBL" id="CP030862">
    <property type="protein sequence ID" value="AXE23445.1"/>
    <property type="molecule type" value="Genomic_DNA"/>
</dbReference>
<dbReference type="Proteomes" id="UP000252004">
    <property type="component" value="Chromosome"/>
</dbReference>
<evidence type="ECO:0000313" key="3">
    <source>
        <dbReference type="Proteomes" id="UP000252004"/>
    </source>
</evidence>
<reference evidence="2 3" key="1">
    <citation type="submission" date="2018-01" db="EMBL/GenBank/DDBJ databases">
        <title>Draft genome Sequence of streptomyces globosus LZH-48.</title>
        <authorList>
            <person name="Ran K."/>
            <person name="Li Z."/>
            <person name="Wei S."/>
            <person name="Dong R."/>
        </authorList>
    </citation>
    <scope>NUCLEOTIDE SEQUENCE [LARGE SCALE GENOMIC DNA]</scope>
    <source>
        <strain evidence="2 3">LZH-48</strain>
    </source>
</reference>
<feature type="transmembrane region" description="Helical" evidence="1">
    <location>
        <begin position="45"/>
        <end position="67"/>
    </location>
</feature>
<name>A0A344TXS4_9ACTN</name>
<keyword evidence="1" id="KW-0812">Transmembrane</keyword>
<protein>
    <submittedName>
        <fullName evidence="2">Uncharacterized protein</fullName>
    </submittedName>
</protein>
<keyword evidence="3" id="KW-1185">Reference proteome</keyword>
<evidence type="ECO:0000313" key="2">
    <source>
        <dbReference type="EMBL" id="AXE23445.1"/>
    </source>
</evidence>
<dbReference type="AlphaFoldDB" id="A0A344TXS4"/>
<dbReference type="RefSeq" id="WP_114054626.1">
    <property type="nucleotide sequence ID" value="NZ_CP030862.1"/>
</dbReference>
<evidence type="ECO:0000256" key="1">
    <source>
        <dbReference type="SAM" id="Phobius"/>
    </source>
</evidence>
<keyword evidence="1" id="KW-0472">Membrane</keyword>
<organism evidence="2 3">
    <name type="scientific">Streptomyces globosus</name>
    <dbReference type="NCBI Taxonomy" id="68209"/>
    <lineage>
        <taxon>Bacteria</taxon>
        <taxon>Bacillati</taxon>
        <taxon>Actinomycetota</taxon>
        <taxon>Actinomycetes</taxon>
        <taxon>Kitasatosporales</taxon>
        <taxon>Streptomycetaceae</taxon>
        <taxon>Streptomyces</taxon>
    </lineage>
</organism>